<dbReference type="Gene3D" id="3.80.10.10">
    <property type="entry name" value="Ribonuclease Inhibitor"/>
    <property type="match status" value="1"/>
</dbReference>
<dbReference type="GeneID" id="111136901"/>
<accession>A0A8B8EUX6</accession>
<feature type="region of interest" description="Disordered" evidence="4">
    <location>
        <begin position="368"/>
        <end position="391"/>
    </location>
</feature>
<evidence type="ECO:0000256" key="4">
    <source>
        <dbReference type="SAM" id="MobiDB-lite"/>
    </source>
</evidence>
<name>A0A8B8EUX6_CRAVI</name>
<dbReference type="InterPro" id="IPR032675">
    <property type="entry name" value="LRR_dom_sf"/>
</dbReference>
<keyword evidence="3" id="KW-0677">Repeat</keyword>
<evidence type="ECO:0000256" key="5">
    <source>
        <dbReference type="SAM" id="Phobius"/>
    </source>
</evidence>
<dbReference type="GO" id="GO:0005886">
    <property type="term" value="C:plasma membrane"/>
    <property type="evidence" value="ECO:0007669"/>
    <property type="project" value="TreeGrafter"/>
</dbReference>
<dbReference type="AlphaFoldDB" id="A0A8B8EUX6"/>
<dbReference type="InterPro" id="IPR026906">
    <property type="entry name" value="LRR_5"/>
</dbReference>
<dbReference type="PANTHER" id="PTHR24369">
    <property type="entry name" value="ANTIGEN BSP, PUTATIVE-RELATED"/>
    <property type="match status" value="1"/>
</dbReference>
<gene>
    <name evidence="8" type="primary">LOC111136901</name>
</gene>
<feature type="signal peptide" evidence="6">
    <location>
        <begin position="1"/>
        <end position="21"/>
    </location>
</feature>
<dbReference type="Pfam" id="PF13855">
    <property type="entry name" value="LRR_8"/>
    <property type="match status" value="1"/>
</dbReference>
<reference evidence="8" key="1">
    <citation type="submission" date="2025-08" db="UniProtKB">
        <authorList>
            <consortium name="RefSeq"/>
        </authorList>
    </citation>
    <scope>IDENTIFICATION</scope>
    <source>
        <tissue evidence="8">Whole sample</tissue>
    </source>
</reference>
<dbReference type="OrthoDB" id="6113682at2759"/>
<proteinExistence type="predicted"/>
<sequence length="391" mass="42607">MAAGRWFCLFLASSSFVLTHGNPATCSEKEGNYDSVRPVRCTLPGGGTLSNTFTTFSWQRLEMIEYQTGVQASHFSGFSGASTAAFDTAYPHSLTIFCKPGISSFTVAANAFSQFPNLQVLEFVKCPITSLPANAFPGHYLDQLIFTGGKIDSVDANAFSGLNISKLSIPGARGGITINSALTAGLPEKVFDSLQSMEYLAIDGAKVNTITVGHVGNLTNLRYLSLRDNLITNFSSGIFTNMKSLSYLDLGENKFTCTCSDLWFLKYTTENFINLLGGPLCETPASHNTKRVTVYNSEICEQANVCGDTIGIAMSGQCMPLYQLMSFILLVIILVLSCLALGCICKSRKDLTRIQRRMKNKRASSWNRVQEAMKQRSGAKQKPPVGKNGWV</sequence>
<keyword evidence="5" id="KW-1133">Transmembrane helix</keyword>
<dbReference type="RefSeq" id="XP_022343771.1">
    <property type="nucleotide sequence ID" value="XM_022488063.1"/>
</dbReference>
<dbReference type="PANTHER" id="PTHR24369:SF210">
    <property type="entry name" value="CHAOPTIN-RELATED"/>
    <property type="match status" value="1"/>
</dbReference>
<feature type="transmembrane region" description="Helical" evidence="5">
    <location>
        <begin position="324"/>
        <end position="345"/>
    </location>
</feature>
<keyword evidence="5" id="KW-0472">Membrane</keyword>
<evidence type="ECO:0000256" key="2">
    <source>
        <dbReference type="ARBA" id="ARBA00022729"/>
    </source>
</evidence>
<organism evidence="7 8">
    <name type="scientific">Crassostrea virginica</name>
    <name type="common">Eastern oyster</name>
    <dbReference type="NCBI Taxonomy" id="6565"/>
    <lineage>
        <taxon>Eukaryota</taxon>
        <taxon>Metazoa</taxon>
        <taxon>Spiralia</taxon>
        <taxon>Lophotrochozoa</taxon>
        <taxon>Mollusca</taxon>
        <taxon>Bivalvia</taxon>
        <taxon>Autobranchia</taxon>
        <taxon>Pteriomorphia</taxon>
        <taxon>Ostreida</taxon>
        <taxon>Ostreoidea</taxon>
        <taxon>Ostreidae</taxon>
        <taxon>Crassostrea</taxon>
    </lineage>
</organism>
<evidence type="ECO:0000256" key="1">
    <source>
        <dbReference type="ARBA" id="ARBA00022614"/>
    </source>
</evidence>
<keyword evidence="7" id="KW-1185">Reference proteome</keyword>
<dbReference type="PROSITE" id="PS51450">
    <property type="entry name" value="LRR"/>
    <property type="match status" value="1"/>
</dbReference>
<evidence type="ECO:0000256" key="6">
    <source>
        <dbReference type="SAM" id="SignalP"/>
    </source>
</evidence>
<dbReference type="Proteomes" id="UP000694844">
    <property type="component" value="Chromosome 5"/>
</dbReference>
<dbReference type="InterPro" id="IPR050541">
    <property type="entry name" value="LRR_TM_domain-containing"/>
</dbReference>
<evidence type="ECO:0000313" key="8">
    <source>
        <dbReference type="RefSeq" id="XP_022343771.1"/>
    </source>
</evidence>
<keyword evidence="2 6" id="KW-0732">Signal</keyword>
<dbReference type="SMART" id="SM00369">
    <property type="entry name" value="LRR_TYP"/>
    <property type="match status" value="3"/>
</dbReference>
<feature type="chain" id="PRO_5034861707" evidence="6">
    <location>
        <begin position="22"/>
        <end position="391"/>
    </location>
</feature>
<dbReference type="InterPro" id="IPR003591">
    <property type="entry name" value="Leu-rich_rpt_typical-subtyp"/>
</dbReference>
<keyword evidence="5" id="KW-0812">Transmembrane</keyword>
<dbReference type="Pfam" id="PF13306">
    <property type="entry name" value="LRR_5"/>
    <property type="match status" value="1"/>
</dbReference>
<dbReference type="SUPFAM" id="SSF52058">
    <property type="entry name" value="L domain-like"/>
    <property type="match status" value="1"/>
</dbReference>
<dbReference type="KEGG" id="cvn:111136901"/>
<evidence type="ECO:0000256" key="3">
    <source>
        <dbReference type="ARBA" id="ARBA00022737"/>
    </source>
</evidence>
<protein>
    <submittedName>
        <fullName evidence="8">Leucine-rich repeat-containing protein 26-like</fullName>
    </submittedName>
</protein>
<evidence type="ECO:0000313" key="7">
    <source>
        <dbReference type="Proteomes" id="UP000694844"/>
    </source>
</evidence>
<keyword evidence="1" id="KW-0433">Leucine-rich repeat</keyword>
<dbReference type="InterPro" id="IPR001611">
    <property type="entry name" value="Leu-rich_rpt"/>
</dbReference>